<dbReference type="InterPro" id="IPR036909">
    <property type="entry name" value="Cyt_c-like_dom_sf"/>
</dbReference>
<feature type="transmembrane region" description="Helical" evidence="1">
    <location>
        <begin position="12"/>
        <end position="33"/>
    </location>
</feature>
<dbReference type="Pfam" id="PF06181">
    <property type="entry name" value="Urate_ox_N"/>
    <property type="match status" value="1"/>
</dbReference>
<organism evidence="3 4">
    <name type="scientific">Colwellia chukchiensis</name>
    <dbReference type="NCBI Taxonomy" id="641665"/>
    <lineage>
        <taxon>Bacteria</taxon>
        <taxon>Pseudomonadati</taxon>
        <taxon>Pseudomonadota</taxon>
        <taxon>Gammaproteobacteria</taxon>
        <taxon>Alteromonadales</taxon>
        <taxon>Colwelliaceae</taxon>
        <taxon>Colwellia</taxon>
    </lineage>
</organism>
<dbReference type="Proteomes" id="UP000199297">
    <property type="component" value="Unassembled WGS sequence"/>
</dbReference>
<dbReference type="STRING" id="641665.GCA_002104455_03487"/>
<evidence type="ECO:0000313" key="4">
    <source>
        <dbReference type="Proteomes" id="UP000199297"/>
    </source>
</evidence>
<accession>A0A1H7NZ26</accession>
<dbReference type="GO" id="GO:0009055">
    <property type="term" value="F:electron transfer activity"/>
    <property type="evidence" value="ECO:0007669"/>
    <property type="project" value="InterPro"/>
</dbReference>
<feature type="transmembrane region" description="Helical" evidence="1">
    <location>
        <begin position="149"/>
        <end position="171"/>
    </location>
</feature>
<feature type="transmembrane region" description="Helical" evidence="1">
    <location>
        <begin position="252"/>
        <end position="270"/>
    </location>
</feature>
<dbReference type="OrthoDB" id="9787495at2"/>
<proteinExistence type="predicted"/>
<evidence type="ECO:0000256" key="1">
    <source>
        <dbReference type="SAM" id="Phobius"/>
    </source>
</evidence>
<keyword evidence="1" id="KW-0472">Membrane</keyword>
<name>A0A1H7NZ26_9GAMM</name>
<dbReference type="InterPro" id="IPR010389">
    <property type="entry name" value="Urate_ox_N"/>
</dbReference>
<feature type="transmembrane region" description="Helical" evidence="1">
    <location>
        <begin position="87"/>
        <end position="105"/>
    </location>
</feature>
<dbReference type="AlphaFoldDB" id="A0A1H7NZ26"/>
<gene>
    <name evidence="3" type="ORF">SAMN05216262_108117</name>
</gene>
<dbReference type="RefSeq" id="WP_085284986.1">
    <property type="nucleotide sequence ID" value="NZ_FOBI01000008.1"/>
</dbReference>
<evidence type="ECO:0000259" key="2">
    <source>
        <dbReference type="Pfam" id="PF06181"/>
    </source>
</evidence>
<feature type="transmembrane region" description="Helical" evidence="1">
    <location>
        <begin position="117"/>
        <end position="137"/>
    </location>
</feature>
<feature type="transmembrane region" description="Helical" evidence="1">
    <location>
        <begin position="177"/>
        <end position="196"/>
    </location>
</feature>
<keyword evidence="1" id="KW-0812">Transmembrane</keyword>
<dbReference type="SUPFAM" id="SSF46626">
    <property type="entry name" value="Cytochrome c"/>
    <property type="match status" value="1"/>
</dbReference>
<sequence length="398" mass="44361">MDPYINEWLNLVIRFAHLITGIAWIGASFYFVWLDNHLQTPPKTKAEQGIAGDLWAIHGGGFYEIAKYKLAPPHIPSTLHWFKWEAYSTWITGFLLLSLMFYLGAETYLIDKRVADLSPFQAILLGIGAIVLGVGSYEALVRTKLRNYSGVLGLILILLVTALAYGLTQVFSARGAYMHIGAIMGTIMAGNVFFGIMPSQRALVNAVAKGSAPDPAYGLNAKLRSTHNTYITLPVLFIMISNHYPMTFNHSANWLVLMVIVVITAMVRQYFVLRHFGKQKPLILIAAVLATIVLAMAIAPPTAQLTKQQEQHVISDKQVLQMFQQRCNTCHSEQATDPVFTVAPAGLSFSDIDTIKQWAPRIKARVLDAQDMPFMNKTVMTDTERQQLAHWIANLAQQ</sequence>
<evidence type="ECO:0000313" key="3">
    <source>
        <dbReference type="EMBL" id="SEL28117.1"/>
    </source>
</evidence>
<feature type="domain" description="Urate oxidase N-terminal" evidence="2">
    <location>
        <begin position="4"/>
        <end position="298"/>
    </location>
</feature>
<dbReference type="EMBL" id="FOBI01000008">
    <property type="protein sequence ID" value="SEL28117.1"/>
    <property type="molecule type" value="Genomic_DNA"/>
</dbReference>
<keyword evidence="1" id="KW-1133">Transmembrane helix</keyword>
<reference evidence="4" key="1">
    <citation type="submission" date="2016-10" db="EMBL/GenBank/DDBJ databases">
        <authorList>
            <person name="Varghese N."/>
            <person name="Submissions S."/>
        </authorList>
    </citation>
    <scope>NUCLEOTIDE SEQUENCE [LARGE SCALE GENOMIC DNA]</scope>
    <source>
        <strain evidence="4">CGMCC 1.9127</strain>
    </source>
</reference>
<dbReference type="GO" id="GO:0020037">
    <property type="term" value="F:heme binding"/>
    <property type="evidence" value="ECO:0007669"/>
    <property type="project" value="InterPro"/>
</dbReference>
<protein>
    <submittedName>
        <fullName evidence="3">Uncharacterized membrane protein</fullName>
    </submittedName>
</protein>
<keyword evidence="4" id="KW-1185">Reference proteome</keyword>
<dbReference type="Gene3D" id="1.10.760.10">
    <property type="entry name" value="Cytochrome c-like domain"/>
    <property type="match status" value="1"/>
</dbReference>
<feature type="transmembrane region" description="Helical" evidence="1">
    <location>
        <begin position="282"/>
        <end position="299"/>
    </location>
</feature>